<keyword evidence="2" id="KW-1185">Reference proteome</keyword>
<name>A0A3N4I689_ASCIM</name>
<dbReference type="AlphaFoldDB" id="A0A3N4I689"/>
<proteinExistence type="predicted"/>
<dbReference type="Proteomes" id="UP000275078">
    <property type="component" value="Unassembled WGS sequence"/>
</dbReference>
<protein>
    <submittedName>
        <fullName evidence="1">Uncharacterized protein</fullName>
    </submittedName>
</protein>
<gene>
    <name evidence="1" type="ORF">BJ508DRAFT_308160</name>
</gene>
<evidence type="ECO:0000313" key="2">
    <source>
        <dbReference type="Proteomes" id="UP000275078"/>
    </source>
</evidence>
<sequence length="158" mass="17551">MAATTPVPGLPPLAPIPALVGDEFLPVLEAIILNGTRLSEDILALNAFIASLRDVAPSRWMAANPLWISWKPQRARLAAKGRAAEAFYAQVIHARPQVLTRNYLNGVKQAYADLYHYWKKGLEFQNAEIWRWNGRAPPRVYHDVPMDNDTTAAALPVA</sequence>
<reference evidence="1 2" key="1">
    <citation type="journal article" date="2018" name="Nat. Ecol. Evol.">
        <title>Pezizomycetes genomes reveal the molecular basis of ectomycorrhizal truffle lifestyle.</title>
        <authorList>
            <person name="Murat C."/>
            <person name="Payen T."/>
            <person name="Noel B."/>
            <person name="Kuo A."/>
            <person name="Morin E."/>
            <person name="Chen J."/>
            <person name="Kohler A."/>
            <person name="Krizsan K."/>
            <person name="Balestrini R."/>
            <person name="Da Silva C."/>
            <person name="Montanini B."/>
            <person name="Hainaut M."/>
            <person name="Levati E."/>
            <person name="Barry K.W."/>
            <person name="Belfiori B."/>
            <person name="Cichocki N."/>
            <person name="Clum A."/>
            <person name="Dockter R.B."/>
            <person name="Fauchery L."/>
            <person name="Guy J."/>
            <person name="Iotti M."/>
            <person name="Le Tacon F."/>
            <person name="Lindquist E.A."/>
            <person name="Lipzen A."/>
            <person name="Malagnac F."/>
            <person name="Mello A."/>
            <person name="Molinier V."/>
            <person name="Miyauchi S."/>
            <person name="Poulain J."/>
            <person name="Riccioni C."/>
            <person name="Rubini A."/>
            <person name="Sitrit Y."/>
            <person name="Splivallo R."/>
            <person name="Traeger S."/>
            <person name="Wang M."/>
            <person name="Zifcakova L."/>
            <person name="Wipf D."/>
            <person name="Zambonelli A."/>
            <person name="Paolocci F."/>
            <person name="Nowrousian M."/>
            <person name="Ottonello S."/>
            <person name="Baldrian P."/>
            <person name="Spatafora J.W."/>
            <person name="Henrissat B."/>
            <person name="Nagy L.G."/>
            <person name="Aury J.M."/>
            <person name="Wincker P."/>
            <person name="Grigoriev I.V."/>
            <person name="Bonfante P."/>
            <person name="Martin F.M."/>
        </authorList>
    </citation>
    <scope>NUCLEOTIDE SEQUENCE [LARGE SCALE GENOMIC DNA]</scope>
    <source>
        <strain evidence="1 2">RN42</strain>
    </source>
</reference>
<organism evidence="1 2">
    <name type="scientific">Ascobolus immersus RN42</name>
    <dbReference type="NCBI Taxonomy" id="1160509"/>
    <lineage>
        <taxon>Eukaryota</taxon>
        <taxon>Fungi</taxon>
        <taxon>Dikarya</taxon>
        <taxon>Ascomycota</taxon>
        <taxon>Pezizomycotina</taxon>
        <taxon>Pezizomycetes</taxon>
        <taxon>Pezizales</taxon>
        <taxon>Ascobolaceae</taxon>
        <taxon>Ascobolus</taxon>
    </lineage>
</organism>
<dbReference type="EMBL" id="ML119696">
    <property type="protein sequence ID" value="RPA79681.1"/>
    <property type="molecule type" value="Genomic_DNA"/>
</dbReference>
<evidence type="ECO:0000313" key="1">
    <source>
        <dbReference type="EMBL" id="RPA79681.1"/>
    </source>
</evidence>
<accession>A0A3N4I689</accession>